<dbReference type="GO" id="GO:0061542">
    <property type="term" value="F:3-demethylubiquinol 3-O-methyltransferase activity"/>
    <property type="evidence" value="ECO:0007669"/>
    <property type="project" value="UniProtKB-EC"/>
</dbReference>
<dbReference type="Proteomes" id="UP001595279">
    <property type="component" value="Unassembled WGS sequence"/>
</dbReference>
<dbReference type="InterPro" id="IPR013216">
    <property type="entry name" value="Methyltransf_11"/>
</dbReference>
<dbReference type="GO" id="GO:0032259">
    <property type="term" value="P:methylation"/>
    <property type="evidence" value="ECO:0007669"/>
    <property type="project" value="UniProtKB-KW"/>
</dbReference>
<dbReference type="PANTHER" id="PTHR43861">
    <property type="entry name" value="TRANS-ACONITATE 2-METHYLTRANSFERASE-RELATED"/>
    <property type="match status" value="1"/>
</dbReference>
<dbReference type="GO" id="GO:0102208">
    <property type="term" value="F:2-polyprenyl-6-hydroxyphenol methylase activity"/>
    <property type="evidence" value="ECO:0007669"/>
    <property type="project" value="UniProtKB-EC"/>
</dbReference>
<evidence type="ECO:0000259" key="1">
    <source>
        <dbReference type="Pfam" id="PF08241"/>
    </source>
</evidence>
<dbReference type="EMBL" id="JBHRSA010000057">
    <property type="protein sequence ID" value="MFC3041745.1"/>
    <property type="molecule type" value="Genomic_DNA"/>
</dbReference>
<organism evidence="2 3">
    <name type="scientific">Virgibacillus xinjiangensis</name>
    <dbReference type="NCBI Taxonomy" id="393090"/>
    <lineage>
        <taxon>Bacteria</taxon>
        <taxon>Bacillati</taxon>
        <taxon>Bacillota</taxon>
        <taxon>Bacilli</taxon>
        <taxon>Bacillales</taxon>
        <taxon>Bacillaceae</taxon>
        <taxon>Virgibacillus</taxon>
    </lineage>
</organism>
<dbReference type="CDD" id="cd02440">
    <property type="entry name" value="AdoMet_MTases"/>
    <property type="match status" value="1"/>
</dbReference>
<dbReference type="EC" id="2.1.1.222" evidence="2"/>
<sequence>MLEDTGERVIPENMKITNGLLMEHVARYHFAAEYVTGRVLDFASGSGYGAHIIAKSCKHKIDEVIGVDKDKEAVRYARGIYYHPLTTFREGDVTDPGLPGELGQFDVILSFETIEHITEEGQFLSNIYRMLKPGGILILSTPFGEGRGKPCGQPYHVHQLKVEEFKGLFSAYREADFYYQKGVLIQPAAAAEDKNFPLGIVVCKK</sequence>
<proteinExistence type="predicted"/>
<reference evidence="3" key="1">
    <citation type="journal article" date="2019" name="Int. J. Syst. Evol. Microbiol.">
        <title>The Global Catalogue of Microorganisms (GCM) 10K type strain sequencing project: providing services to taxonomists for standard genome sequencing and annotation.</title>
        <authorList>
            <consortium name="The Broad Institute Genomics Platform"/>
            <consortium name="The Broad Institute Genome Sequencing Center for Infectious Disease"/>
            <person name="Wu L."/>
            <person name="Ma J."/>
        </authorList>
    </citation>
    <scope>NUCLEOTIDE SEQUENCE [LARGE SCALE GENOMIC DNA]</scope>
    <source>
        <strain evidence="3">KCTC 13128</strain>
    </source>
</reference>
<accession>A0ABV7D0K2</accession>
<dbReference type="EC" id="2.1.1.64" evidence="2"/>
<keyword evidence="2" id="KW-0808">Transferase</keyword>
<dbReference type="InterPro" id="IPR029063">
    <property type="entry name" value="SAM-dependent_MTases_sf"/>
</dbReference>
<protein>
    <submittedName>
        <fullName evidence="2">Class I SAM-dependent methyltransferase</fullName>
        <ecNumber evidence="2">2.1.1.222</ecNumber>
        <ecNumber evidence="2">2.1.1.64</ecNumber>
    </submittedName>
</protein>
<dbReference type="SUPFAM" id="SSF53335">
    <property type="entry name" value="S-adenosyl-L-methionine-dependent methyltransferases"/>
    <property type="match status" value="1"/>
</dbReference>
<dbReference type="RefSeq" id="WP_390274766.1">
    <property type="nucleotide sequence ID" value="NZ_JBHRSA010000057.1"/>
</dbReference>
<gene>
    <name evidence="2" type="ORF">ACFOGI_15990</name>
</gene>
<dbReference type="Pfam" id="PF08241">
    <property type="entry name" value="Methyltransf_11"/>
    <property type="match status" value="1"/>
</dbReference>
<comment type="caution">
    <text evidence="2">The sequence shown here is derived from an EMBL/GenBank/DDBJ whole genome shotgun (WGS) entry which is preliminary data.</text>
</comment>
<feature type="domain" description="Methyltransferase type 11" evidence="1">
    <location>
        <begin position="40"/>
        <end position="139"/>
    </location>
</feature>
<keyword evidence="3" id="KW-1185">Reference proteome</keyword>
<evidence type="ECO:0000313" key="2">
    <source>
        <dbReference type="EMBL" id="MFC3041745.1"/>
    </source>
</evidence>
<dbReference type="Gene3D" id="3.40.50.150">
    <property type="entry name" value="Vaccinia Virus protein VP39"/>
    <property type="match status" value="1"/>
</dbReference>
<keyword evidence="2" id="KW-0489">Methyltransferase</keyword>
<evidence type="ECO:0000313" key="3">
    <source>
        <dbReference type="Proteomes" id="UP001595279"/>
    </source>
</evidence>
<name>A0ABV7D0K2_9BACI</name>